<accession>A0A5C5R3Z9</accession>
<name>A0A5C5R3Z9_9ACTN</name>
<dbReference type="Pfam" id="PF02028">
    <property type="entry name" value="BCCT"/>
    <property type="match status" value="1"/>
</dbReference>
<keyword evidence="4" id="KW-1003">Cell membrane</keyword>
<feature type="transmembrane region" description="Helical" evidence="8">
    <location>
        <begin position="100"/>
        <end position="121"/>
    </location>
</feature>
<feature type="transmembrane region" description="Helical" evidence="8">
    <location>
        <begin position="60"/>
        <end position="80"/>
    </location>
</feature>
<dbReference type="RefSeq" id="WP_146563736.1">
    <property type="nucleotide sequence ID" value="NZ_VIGW01000015.1"/>
</dbReference>
<keyword evidence="5 8" id="KW-0812">Transmembrane</keyword>
<dbReference type="EMBL" id="VIGW01000015">
    <property type="protein sequence ID" value="TWS17947.1"/>
    <property type="molecule type" value="Genomic_DNA"/>
</dbReference>
<feature type="transmembrane region" description="Helical" evidence="8">
    <location>
        <begin position="198"/>
        <end position="220"/>
    </location>
</feature>
<feature type="transmembrane region" description="Helical" evidence="8">
    <location>
        <begin position="452"/>
        <end position="470"/>
    </location>
</feature>
<dbReference type="NCBIfam" id="TIGR00842">
    <property type="entry name" value="bcct"/>
    <property type="match status" value="1"/>
</dbReference>
<evidence type="ECO:0000313" key="9">
    <source>
        <dbReference type="EMBL" id="TWS17947.1"/>
    </source>
</evidence>
<dbReference type="OrthoDB" id="9775735at2"/>
<feature type="transmembrane region" description="Helical" evidence="8">
    <location>
        <begin position="152"/>
        <end position="170"/>
    </location>
</feature>
<keyword evidence="6 8" id="KW-1133">Transmembrane helix</keyword>
<keyword evidence="7 8" id="KW-0472">Membrane</keyword>
<comment type="similarity">
    <text evidence="2">Belongs to the BCCT transporter (TC 2.A.15) family.</text>
</comment>
<feature type="transmembrane region" description="Helical" evidence="8">
    <location>
        <begin position="482"/>
        <end position="506"/>
    </location>
</feature>
<dbReference type="Proteomes" id="UP000317291">
    <property type="component" value="Unassembled WGS sequence"/>
</dbReference>
<organism evidence="9 10">
    <name type="scientific">Tsukamurella asaccharolytica</name>
    <dbReference type="NCBI Taxonomy" id="2592067"/>
    <lineage>
        <taxon>Bacteria</taxon>
        <taxon>Bacillati</taxon>
        <taxon>Actinomycetota</taxon>
        <taxon>Actinomycetes</taxon>
        <taxon>Mycobacteriales</taxon>
        <taxon>Tsukamurellaceae</taxon>
        <taxon>Tsukamurella</taxon>
    </lineage>
</organism>
<feature type="transmembrane region" description="Helical" evidence="8">
    <location>
        <begin position="22"/>
        <end position="40"/>
    </location>
</feature>
<reference evidence="9 10" key="1">
    <citation type="submission" date="2019-06" db="EMBL/GenBank/DDBJ databases">
        <title>Tsukamurella conjunctivitidis sp. nov., Tsukamurella assacharolytica sp. nov. and Tsukamurella sputae sp. nov. isolated from patients with conjunctivitis, bacteraemia (lymphoma) and respiratory infection (sputum) in Hong Kong.</title>
        <authorList>
            <person name="Teng J.L.L."/>
            <person name="Lee H.H."/>
            <person name="Fong J.Y.H."/>
            <person name="Fok K.M.N."/>
            <person name="Lau S.K.P."/>
            <person name="Woo P.C.Y."/>
        </authorList>
    </citation>
    <scope>NUCLEOTIDE SEQUENCE [LARGE SCALE GENOMIC DNA]</scope>
    <source>
        <strain evidence="9 10">HKU71</strain>
    </source>
</reference>
<feature type="transmembrane region" description="Helical" evidence="8">
    <location>
        <begin position="358"/>
        <end position="377"/>
    </location>
</feature>
<evidence type="ECO:0000313" key="10">
    <source>
        <dbReference type="Proteomes" id="UP000317291"/>
    </source>
</evidence>
<feature type="transmembrane region" description="Helical" evidence="8">
    <location>
        <begin position="410"/>
        <end position="440"/>
    </location>
</feature>
<evidence type="ECO:0000256" key="2">
    <source>
        <dbReference type="ARBA" id="ARBA00005658"/>
    </source>
</evidence>
<dbReference type="PANTHER" id="PTHR30047">
    <property type="entry name" value="HIGH-AFFINITY CHOLINE TRANSPORT PROTEIN-RELATED"/>
    <property type="match status" value="1"/>
</dbReference>
<feature type="transmembrane region" description="Helical" evidence="8">
    <location>
        <begin position="273"/>
        <end position="295"/>
    </location>
</feature>
<protein>
    <submittedName>
        <fullName evidence="9">BCCT family transporter</fullName>
    </submittedName>
</protein>
<comment type="caution">
    <text evidence="9">The sequence shown here is derived from an EMBL/GenBank/DDBJ whole genome shotgun (WGS) entry which is preliminary data.</text>
</comment>
<dbReference type="GO" id="GO:0022857">
    <property type="term" value="F:transmembrane transporter activity"/>
    <property type="evidence" value="ECO:0007669"/>
    <property type="project" value="InterPro"/>
</dbReference>
<evidence type="ECO:0000256" key="3">
    <source>
        <dbReference type="ARBA" id="ARBA00022448"/>
    </source>
</evidence>
<dbReference type="GO" id="GO:0005886">
    <property type="term" value="C:plasma membrane"/>
    <property type="evidence" value="ECO:0007669"/>
    <property type="project" value="UniProtKB-SubCell"/>
</dbReference>
<comment type="subcellular location">
    <subcellularLocation>
        <location evidence="1">Cell membrane</location>
        <topology evidence="1">Multi-pass membrane protein</topology>
    </subcellularLocation>
</comment>
<dbReference type="InterPro" id="IPR000060">
    <property type="entry name" value="BCCT_transptr"/>
</dbReference>
<evidence type="ECO:0000256" key="1">
    <source>
        <dbReference type="ARBA" id="ARBA00004651"/>
    </source>
</evidence>
<keyword evidence="3" id="KW-0813">Transport</keyword>
<evidence type="ECO:0000256" key="5">
    <source>
        <dbReference type="ARBA" id="ARBA00022692"/>
    </source>
</evidence>
<evidence type="ECO:0000256" key="7">
    <source>
        <dbReference type="ARBA" id="ARBA00023136"/>
    </source>
</evidence>
<gene>
    <name evidence="9" type="ORF">FK529_17825</name>
</gene>
<feature type="transmembrane region" description="Helical" evidence="8">
    <location>
        <begin position="329"/>
        <end position="346"/>
    </location>
</feature>
<dbReference type="AlphaFoldDB" id="A0A5C5R3Z9"/>
<dbReference type="PANTHER" id="PTHR30047:SF7">
    <property type="entry name" value="HIGH-AFFINITY CHOLINE TRANSPORT PROTEIN"/>
    <property type="match status" value="1"/>
</dbReference>
<evidence type="ECO:0000256" key="8">
    <source>
        <dbReference type="SAM" id="Phobius"/>
    </source>
</evidence>
<keyword evidence="10" id="KW-1185">Reference proteome</keyword>
<sequence length="590" mass="63107">MSQPAPDAAPATRSDGPRIDRIVFGIAGATVVAFVAWGLISPAGLRSSTDTVLDWVINNLGWLFLVASAQFVLFAVFLAATSFGKIPLGRDGEAPEYRTISWIAMMFSAGMGIGLMFYGAAEPIYHFVGAPPGMSSHDVAVAMATTMFHWGFHPWAMYAIVGLSIAYSTYRCGRTQLISSVFAPIFNRTGGRGVGGRVIDILAIFATLFGTAASLGLGAAQVGAGMEKLGWVSDGSSTMILVAIIALLTVCFIGSAVSGIAKGIQFLSNTNMVLAIVLAVFVFVVGPTVFLLNLLPTTMGAYAADFMEMTARSAANEPGAEKWLSTWTIFYWAWWVSWTPFVGLFLAKISRGRSIREFVIGVMFVPTVVSMVWFVIFGGTALSQEQSGIPISESANEQALLYNVLDHLPWATLTAFLVMVLVGIFFVSGADSASIVMGTLSSRGADEPKRRVVVFWGTVTGGTAALLLAVSGDNALQGIKQMAILAAVPFVVVMLGMCVSLFIDLWHDPLFVAQRSHRSELHERMRIHANTLAATDLTNEVQPSSEVMIYSDGIPDDLYHGPSTGGLVALDEYESQCRERAAKGEPEPTG</sequence>
<proteinExistence type="inferred from homology"/>
<evidence type="ECO:0000256" key="4">
    <source>
        <dbReference type="ARBA" id="ARBA00022475"/>
    </source>
</evidence>
<evidence type="ECO:0000256" key="6">
    <source>
        <dbReference type="ARBA" id="ARBA00022989"/>
    </source>
</evidence>
<feature type="transmembrane region" description="Helical" evidence="8">
    <location>
        <begin position="240"/>
        <end position="261"/>
    </location>
</feature>